<dbReference type="RefSeq" id="WP_271927187.1">
    <property type="nucleotide sequence ID" value="NZ_JAQNDO010000001.1"/>
</dbReference>
<dbReference type="Proteomes" id="UP001221411">
    <property type="component" value="Unassembled WGS sequence"/>
</dbReference>
<evidence type="ECO:0000313" key="4">
    <source>
        <dbReference type="Proteomes" id="UP001221411"/>
    </source>
</evidence>
<evidence type="ECO:0000256" key="2">
    <source>
        <dbReference type="SAM" id="SignalP"/>
    </source>
</evidence>
<name>A0ABT5F2I3_9BACT</name>
<protein>
    <recommendedName>
        <fullName evidence="5">Secreted protein</fullName>
    </recommendedName>
</protein>
<keyword evidence="2" id="KW-0732">Signal</keyword>
<gene>
    <name evidence="3" type="ORF">POL67_43675</name>
</gene>
<accession>A0ABT5F2I3</accession>
<proteinExistence type="predicted"/>
<feature type="region of interest" description="Disordered" evidence="1">
    <location>
        <begin position="68"/>
        <end position="88"/>
    </location>
</feature>
<evidence type="ECO:0000256" key="1">
    <source>
        <dbReference type="SAM" id="MobiDB-lite"/>
    </source>
</evidence>
<sequence>MFKTATLLFGALVLPLASCTAEMDQENVSDTYMSFEEFEAQTYREPDTGIYIVDGDIPTIGPTSCGARSAPSIARTWPSPMATGRSPA</sequence>
<reference evidence="3 4" key="1">
    <citation type="submission" date="2022-11" db="EMBL/GenBank/DDBJ databases">
        <title>Minimal conservation of predation-associated metabolite biosynthetic gene clusters underscores biosynthetic potential of Myxococcota including descriptions for ten novel species: Archangium lansinium sp. nov., Myxococcus landrumus sp. nov., Nannocystis bai.</title>
        <authorList>
            <person name="Ahearne A."/>
            <person name="Stevens C."/>
            <person name="Dowd S."/>
        </authorList>
    </citation>
    <scope>NUCLEOTIDE SEQUENCE [LARGE SCALE GENOMIC DNA]</scope>
    <source>
        <strain evidence="3 4">RJM3</strain>
    </source>
</reference>
<organism evidence="3 4">
    <name type="scientific">Polyangium mundeleinium</name>
    <dbReference type="NCBI Taxonomy" id="2995306"/>
    <lineage>
        <taxon>Bacteria</taxon>
        <taxon>Pseudomonadati</taxon>
        <taxon>Myxococcota</taxon>
        <taxon>Polyangia</taxon>
        <taxon>Polyangiales</taxon>
        <taxon>Polyangiaceae</taxon>
        <taxon>Polyangium</taxon>
    </lineage>
</organism>
<evidence type="ECO:0008006" key="5">
    <source>
        <dbReference type="Google" id="ProtNLM"/>
    </source>
</evidence>
<comment type="caution">
    <text evidence="3">The sequence shown here is derived from an EMBL/GenBank/DDBJ whole genome shotgun (WGS) entry which is preliminary data.</text>
</comment>
<dbReference type="EMBL" id="JAQNDO010000001">
    <property type="protein sequence ID" value="MDC0748307.1"/>
    <property type="molecule type" value="Genomic_DNA"/>
</dbReference>
<feature type="chain" id="PRO_5046311992" description="Secreted protein" evidence="2">
    <location>
        <begin position="21"/>
        <end position="88"/>
    </location>
</feature>
<feature type="signal peptide" evidence="2">
    <location>
        <begin position="1"/>
        <end position="20"/>
    </location>
</feature>
<keyword evidence="4" id="KW-1185">Reference proteome</keyword>
<evidence type="ECO:0000313" key="3">
    <source>
        <dbReference type="EMBL" id="MDC0748307.1"/>
    </source>
</evidence>